<name>R0LQ70_ANAPL</name>
<sequence>MAELLDVLLLVLSSSGAKLLRANLRASQALKGLAGFELESGLVAHSATRCLYQHFSTKGDVMLAVLRGGKVSCSWLSTHLSAPAVCRHSPCKTILQGGSEQELFEKAEGEGSACNRLTAPRRQDPKVCSERRLQPAEAAREVNQHQCMQGRPSVGITDLLLGHQQLLGSYWEPGVLRCAHGGCPRDECATRAFLHLQPLLAAWFVLCWHKAVLCCLWVLQKPWLEKPGGGRLAMCRDALSRGAEWERCLSSARTRCVTPGDLGGSVPTQELAAGAVRALPSLGQHRVKAAAEASQGLLVAVLALAFHRVGNEYGSQLCSGARSLQRAFNREGAQVVTSRNETAASTQGSSCQVHGPGDAWRQDFGEVLSTQSCQSPLPSSCYKWCSWAQPFQKQELSEEPPALQLLHSLPPLLLAWCSPGARSGAPLWSVPCEVWRWLGAEAGGISLGSLLSLEVALSGWAGTQTGDLMGQQQHEGVQVKPGGFGSLVALAGALCSPQSGRLGWSSFKSGVCSRLQQLTFGARSFCCLPKQQRLCLRALASCRAVPQPCTLCSAAIPTALQEQELPLELQHGACAWALTVRQCMGTCTHSVLALARREASKTRHQALAGSSARTHTALNGCFKGIRAEICGEISVTGAYSRGLEGMWDGDQERFASESRVALGVCRGERNAG</sequence>
<accession>R0LQ70</accession>
<feature type="chain" id="PRO_5004344469" evidence="1">
    <location>
        <begin position="17"/>
        <end position="672"/>
    </location>
</feature>
<dbReference type="EMBL" id="KB742947">
    <property type="protein sequence ID" value="EOB02578.1"/>
    <property type="molecule type" value="Genomic_DNA"/>
</dbReference>
<feature type="signal peptide" evidence="1">
    <location>
        <begin position="1"/>
        <end position="16"/>
    </location>
</feature>
<reference evidence="3" key="1">
    <citation type="journal article" date="2013" name="Nat. Genet.">
        <title>The duck genome and transcriptome provide insight into an avian influenza virus reservoir species.</title>
        <authorList>
            <person name="Huang Y."/>
            <person name="Li Y."/>
            <person name="Burt D.W."/>
            <person name="Chen H."/>
            <person name="Zhang Y."/>
            <person name="Qian W."/>
            <person name="Kim H."/>
            <person name="Gan S."/>
            <person name="Zhao Y."/>
            <person name="Li J."/>
            <person name="Yi K."/>
            <person name="Feng H."/>
            <person name="Zhu P."/>
            <person name="Li B."/>
            <person name="Liu Q."/>
            <person name="Fairley S."/>
            <person name="Magor K.E."/>
            <person name="Du Z."/>
            <person name="Hu X."/>
            <person name="Goodman L."/>
            <person name="Tafer H."/>
            <person name="Vignal A."/>
            <person name="Lee T."/>
            <person name="Kim K.W."/>
            <person name="Sheng Z."/>
            <person name="An Y."/>
            <person name="Searle S."/>
            <person name="Herrero J."/>
            <person name="Groenen M.A."/>
            <person name="Crooijmans R.P."/>
            <person name="Faraut T."/>
            <person name="Cai Q."/>
            <person name="Webster R.G."/>
            <person name="Aldridge J.R."/>
            <person name="Warren W.C."/>
            <person name="Bartschat S."/>
            <person name="Kehr S."/>
            <person name="Marz M."/>
            <person name="Stadler P.F."/>
            <person name="Smith J."/>
            <person name="Kraus R.H."/>
            <person name="Zhao Y."/>
            <person name="Ren L."/>
            <person name="Fei J."/>
            <person name="Morisson M."/>
            <person name="Kaiser P."/>
            <person name="Griffin D.K."/>
            <person name="Rao M."/>
            <person name="Pitel F."/>
            <person name="Wang J."/>
            <person name="Li N."/>
        </authorList>
    </citation>
    <scope>NUCLEOTIDE SEQUENCE [LARGE SCALE GENOMIC DNA]</scope>
</reference>
<gene>
    <name evidence="2" type="ORF">Anapl_12158</name>
</gene>
<organism evidence="2 3">
    <name type="scientific">Anas platyrhynchos</name>
    <name type="common">Mallard</name>
    <name type="synonym">Anas boschas</name>
    <dbReference type="NCBI Taxonomy" id="8839"/>
    <lineage>
        <taxon>Eukaryota</taxon>
        <taxon>Metazoa</taxon>
        <taxon>Chordata</taxon>
        <taxon>Craniata</taxon>
        <taxon>Vertebrata</taxon>
        <taxon>Euteleostomi</taxon>
        <taxon>Archelosauria</taxon>
        <taxon>Archosauria</taxon>
        <taxon>Dinosauria</taxon>
        <taxon>Saurischia</taxon>
        <taxon>Theropoda</taxon>
        <taxon>Coelurosauria</taxon>
        <taxon>Aves</taxon>
        <taxon>Neognathae</taxon>
        <taxon>Galloanserae</taxon>
        <taxon>Anseriformes</taxon>
        <taxon>Anatidae</taxon>
        <taxon>Anatinae</taxon>
        <taxon>Anas</taxon>
    </lineage>
</organism>
<keyword evidence="3" id="KW-1185">Reference proteome</keyword>
<evidence type="ECO:0000313" key="3">
    <source>
        <dbReference type="Proteomes" id="UP000296049"/>
    </source>
</evidence>
<dbReference type="Proteomes" id="UP000296049">
    <property type="component" value="Unassembled WGS sequence"/>
</dbReference>
<proteinExistence type="predicted"/>
<evidence type="ECO:0000313" key="2">
    <source>
        <dbReference type="EMBL" id="EOB02578.1"/>
    </source>
</evidence>
<evidence type="ECO:0000256" key="1">
    <source>
        <dbReference type="SAM" id="SignalP"/>
    </source>
</evidence>
<protein>
    <submittedName>
        <fullName evidence="2">Uncharacterized protein</fullName>
    </submittedName>
</protein>
<keyword evidence="1" id="KW-0732">Signal</keyword>
<dbReference type="AlphaFoldDB" id="R0LQ70"/>